<keyword evidence="1" id="KW-1133">Transmembrane helix</keyword>
<evidence type="ECO:0000313" key="2">
    <source>
        <dbReference type="EMBL" id="KAH7117747.1"/>
    </source>
</evidence>
<keyword evidence="1" id="KW-0812">Transmembrane</keyword>
<reference evidence="2" key="1">
    <citation type="journal article" date="2021" name="Nat. Commun.">
        <title>Genetic determinants of endophytism in the Arabidopsis root mycobiome.</title>
        <authorList>
            <person name="Mesny F."/>
            <person name="Miyauchi S."/>
            <person name="Thiergart T."/>
            <person name="Pickel B."/>
            <person name="Atanasova L."/>
            <person name="Karlsson M."/>
            <person name="Huettel B."/>
            <person name="Barry K.W."/>
            <person name="Haridas S."/>
            <person name="Chen C."/>
            <person name="Bauer D."/>
            <person name="Andreopoulos W."/>
            <person name="Pangilinan J."/>
            <person name="LaButti K."/>
            <person name="Riley R."/>
            <person name="Lipzen A."/>
            <person name="Clum A."/>
            <person name="Drula E."/>
            <person name="Henrissat B."/>
            <person name="Kohler A."/>
            <person name="Grigoriev I.V."/>
            <person name="Martin F.M."/>
            <person name="Hacquard S."/>
        </authorList>
    </citation>
    <scope>NUCLEOTIDE SEQUENCE</scope>
    <source>
        <strain evidence="2">MPI-CAGE-CH-0243</strain>
    </source>
</reference>
<evidence type="ECO:0000313" key="3">
    <source>
        <dbReference type="Proteomes" id="UP000700596"/>
    </source>
</evidence>
<name>A0A9P9DF14_9PLEO</name>
<dbReference type="Proteomes" id="UP000700596">
    <property type="component" value="Unassembled WGS sequence"/>
</dbReference>
<feature type="transmembrane region" description="Helical" evidence="1">
    <location>
        <begin position="44"/>
        <end position="64"/>
    </location>
</feature>
<dbReference type="AlphaFoldDB" id="A0A9P9DF14"/>
<protein>
    <submittedName>
        <fullName evidence="2">Uncharacterized protein</fullName>
    </submittedName>
</protein>
<keyword evidence="1" id="KW-0472">Membrane</keyword>
<comment type="caution">
    <text evidence="2">The sequence shown here is derived from an EMBL/GenBank/DDBJ whole genome shotgun (WGS) entry which is preliminary data.</text>
</comment>
<accession>A0A9P9DF14</accession>
<gene>
    <name evidence="2" type="ORF">B0J11DRAFT_583140</name>
</gene>
<dbReference type="EMBL" id="JAGMWT010000013">
    <property type="protein sequence ID" value="KAH7117747.1"/>
    <property type="molecule type" value="Genomic_DNA"/>
</dbReference>
<organism evidence="2 3">
    <name type="scientific">Dendryphion nanum</name>
    <dbReference type="NCBI Taxonomy" id="256645"/>
    <lineage>
        <taxon>Eukaryota</taxon>
        <taxon>Fungi</taxon>
        <taxon>Dikarya</taxon>
        <taxon>Ascomycota</taxon>
        <taxon>Pezizomycotina</taxon>
        <taxon>Dothideomycetes</taxon>
        <taxon>Pleosporomycetidae</taxon>
        <taxon>Pleosporales</taxon>
        <taxon>Torulaceae</taxon>
        <taxon>Dendryphion</taxon>
    </lineage>
</organism>
<sequence>MASTQPQSSADPLQLCNSFKNVGMRYFCSAKTNYAPSFRGTEAVLVKTASYTLGLIFVTIQAMWMFLLNHFSIFALIALILFILGLAVYNHDLQNKLFETQDPTTTFPELLRSTPLFGRFKPLKPGPNFGHHLPKQWDGRTPGKGLVETYKNSLRYKSVRTGAPGAPGNRTPVPGYEAPAAVVTGISFPNLERDAPKTYRTLLESGNIYPDGTPTKKFGQTRRDVLARRGKGFARDEGCEDPR</sequence>
<proteinExistence type="predicted"/>
<keyword evidence="3" id="KW-1185">Reference proteome</keyword>
<feature type="transmembrane region" description="Helical" evidence="1">
    <location>
        <begin position="70"/>
        <end position="89"/>
    </location>
</feature>
<evidence type="ECO:0000256" key="1">
    <source>
        <dbReference type="SAM" id="Phobius"/>
    </source>
</evidence>